<sequence>MDQRFSSQPLFASQHQLDYVMSLVSPISSEIGLRKYERDTVEKAVRNLVDEAYDNLRLRIDLGLQGGNRNIREPHEPRRNRQLFRTHASNVHREGR</sequence>
<dbReference type="KEGG" id="cdet:87938537"/>
<dbReference type="Proteomes" id="UP001322277">
    <property type="component" value="Chromosome 1"/>
</dbReference>
<evidence type="ECO:0000256" key="1">
    <source>
        <dbReference type="SAM" id="MobiDB-lite"/>
    </source>
</evidence>
<organism evidence="2 3">
    <name type="scientific">Colletotrichum destructivum</name>
    <dbReference type="NCBI Taxonomy" id="34406"/>
    <lineage>
        <taxon>Eukaryota</taxon>
        <taxon>Fungi</taxon>
        <taxon>Dikarya</taxon>
        <taxon>Ascomycota</taxon>
        <taxon>Pezizomycotina</taxon>
        <taxon>Sordariomycetes</taxon>
        <taxon>Hypocreomycetidae</taxon>
        <taxon>Glomerellales</taxon>
        <taxon>Glomerellaceae</taxon>
        <taxon>Colletotrichum</taxon>
        <taxon>Colletotrichum destructivum species complex</taxon>
    </lineage>
</organism>
<feature type="region of interest" description="Disordered" evidence="1">
    <location>
        <begin position="66"/>
        <end position="96"/>
    </location>
</feature>
<gene>
    <name evidence="2" type="ORF">CDEST_02034</name>
</gene>
<dbReference type="EMBL" id="CP137305">
    <property type="protein sequence ID" value="WQF77020.1"/>
    <property type="molecule type" value="Genomic_DNA"/>
</dbReference>
<evidence type="ECO:0000313" key="3">
    <source>
        <dbReference type="Proteomes" id="UP001322277"/>
    </source>
</evidence>
<reference evidence="3" key="1">
    <citation type="journal article" date="2023" name="bioRxiv">
        <title>Complete genome of the Medicago anthracnose fungus, Colletotrichum destructivum, reveals a mini-chromosome-like region within a core chromosome.</title>
        <authorList>
            <person name="Lapalu N."/>
            <person name="Simon A."/>
            <person name="Lu A."/>
            <person name="Plaumann P.-L."/>
            <person name="Amselem J."/>
            <person name="Pigne S."/>
            <person name="Auger A."/>
            <person name="Koch C."/>
            <person name="Dallery J.-F."/>
            <person name="O'Connell R.J."/>
        </authorList>
    </citation>
    <scope>NUCLEOTIDE SEQUENCE [LARGE SCALE GENOMIC DNA]</scope>
    <source>
        <strain evidence="3">CBS 520.97</strain>
    </source>
</reference>
<proteinExistence type="predicted"/>
<dbReference type="GeneID" id="87938537"/>
<dbReference type="AlphaFoldDB" id="A0AAX4I0X7"/>
<accession>A0AAX4I0X7</accession>
<keyword evidence="3" id="KW-1185">Reference proteome</keyword>
<name>A0AAX4I0X7_9PEZI</name>
<evidence type="ECO:0000313" key="2">
    <source>
        <dbReference type="EMBL" id="WQF77020.1"/>
    </source>
</evidence>
<feature type="compositionally biased region" description="Basic and acidic residues" evidence="1">
    <location>
        <begin position="70"/>
        <end position="79"/>
    </location>
</feature>
<dbReference type="RefSeq" id="XP_062774244.1">
    <property type="nucleotide sequence ID" value="XM_062918193.1"/>
</dbReference>
<protein>
    <submittedName>
        <fullName evidence="2">Uncharacterized protein</fullName>
    </submittedName>
</protein>